<proteinExistence type="predicted"/>
<feature type="compositionally biased region" description="Basic and acidic residues" evidence="1">
    <location>
        <begin position="165"/>
        <end position="175"/>
    </location>
</feature>
<dbReference type="InParanoid" id="A0A165I8V3"/>
<gene>
    <name evidence="2" type="ORF">EXIGLDRAFT_717599</name>
</gene>
<feature type="region of interest" description="Disordered" evidence="1">
    <location>
        <begin position="160"/>
        <end position="180"/>
    </location>
</feature>
<dbReference type="AlphaFoldDB" id="A0A165I8V3"/>
<reference evidence="2 3" key="1">
    <citation type="journal article" date="2016" name="Mol. Biol. Evol.">
        <title>Comparative Genomics of Early-Diverging Mushroom-Forming Fungi Provides Insights into the Origins of Lignocellulose Decay Capabilities.</title>
        <authorList>
            <person name="Nagy L.G."/>
            <person name="Riley R."/>
            <person name="Tritt A."/>
            <person name="Adam C."/>
            <person name="Daum C."/>
            <person name="Floudas D."/>
            <person name="Sun H."/>
            <person name="Yadav J.S."/>
            <person name="Pangilinan J."/>
            <person name="Larsson K.H."/>
            <person name="Matsuura K."/>
            <person name="Barry K."/>
            <person name="Labutti K."/>
            <person name="Kuo R."/>
            <person name="Ohm R.A."/>
            <person name="Bhattacharya S.S."/>
            <person name="Shirouzu T."/>
            <person name="Yoshinaga Y."/>
            <person name="Martin F.M."/>
            <person name="Grigoriev I.V."/>
            <person name="Hibbett D.S."/>
        </authorList>
    </citation>
    <scope>NUCLEOTIDE SEQUENCE [LARGE SCALE GENOMIC DNA]</scope>
    <source>
        <strain evidence="2 3">HHB12029</strain>
    </source>
</reference>
<evidence type="ECO:0000256" key="1">
    <source>
        <dbReference type="SAM" id="MobiDB-lite"/>
    </source>
</evidence>
<keyword evidence="3" id="KW-1185">Reference proteome</keyword>
<accession>A0A165I8V3</accession>
<name>A0A165I8V3_EXIGL</name>
<protein>
    <submittedName>
        <fullName evidence="2">Uncharacterized protein</fullName>
    </submittedName>
</protein>
<evidence type="ECO:0000313" key="3">
    <source>
        <dbReference type="Proteomes" id="UP000077266"/>
    </source>
</evidence>
<evidence type="ECO:0000313" key="2">
    <source>
        <dbReference type="EMBL" id="KZV93063.1"/>
    </source>
</evidence>
<sequence>MVDTHTTTNTSSSPSALTAAQHALLDASLFQVRSLLTGTETRVDSANDTAGNNPDDDQLQTVAANANPARVSHPIGYDGAQKQCERAGARGRQEARVMSPYHRLRRLARRATSAPPIPFRTRAHLEGVRTPMTTCSSAKHEVEHGSLHLLSVVERGSPEMSAVERGSRGEVEHGSPHSLPVEHGSRFLVVERGSPNAFSGFRAHCPWTHTRRYAVHRERRKRRYCLPLPAGGQIDRTRCLFGAHYLERRARDGGRVHTPDGATAFRFFNR</sequence>
<organism evidence="2 3">
    <name type="scientific">Exidia glandulosa HHB12029</name>
    <dbReference type="NCBI Taxonomy" id="1314781"/>
    <lineage>
        <taxon>Eukaryota</taxon>
        <taxon>Fungi</taxon>
        <taxon>Dikarya</taxon>
        <taxon>Basidiomycota</taxon>
        <taxon>Agaricomycotina</taxon>
        <taxon>Agaricomycetes</taxon>
        <taxon>Auriculariales</taxon>
        <taxon>Exidiaceae</taxon>
        <taxon>Exidia</taxon>
    </lineage>
</organism>
<dbReference type="Proteomes" id="UP000077266">
    <property type="component" value="Unassembled WGS sequence"/>
</dbReference>
<dbReference type="EMBL" id="KV425996">
    <property type="protein sequence ID" value="KZV93063.1"/>
    <property type="molecule type" value="Genomic_DNA"/>
</dbReference>